<gene>
    <name evidence="3" type="ORF">BV898_09440</name>
</gene>
<sequence>MNPGSDPDNSDDSSGSGNASSSQSKSGAEKSFADPDDKDFYVEVAGDRIMTLPRRILKESEMIRKLSHFFDTMEEEANNPQGPCGTLDNPFPLPSLGEEIMGAVKNWLQHHAVYYEKWRTITDRELHEDPDNRSDWKGLHTITTPFLNTPLFFELFQTAEFLEMRSLVVACTKYLSFCLSDMTADEIRRVYHVERDLTAEEEEELVQRILHIQVQLPIPSDFEPGRKDQAGKDQAVAAAAAPNV</sequence>
<keyword evidence="4" id="KW-1185">Reference proteome</keyword>
<feature type="compositionally biased region" description="Basic and acidic residues" evidence="1">
    <location>
        <begin position="27"/>
        <end position="36"/>
    </location>
</feature>
<dbReference type="GO" id="GO:0006511">
    <property type="term" value="P:ubiquitin-dependent protein catabolic process"/>
    <property type="evidence" value="ECO:0007669"/>
    <property type="project" value="InterPro"/>
</dbReference>
<feature type="compositionally biased region" description="Low complexity" evidence="1">
    <location>
        <begin position="235"/>
        <end position="244"/>
    </location>
</feature>
<evidence type="ECO:0000259" key="2">
    <source>
        <dbReference type="Pfam" id="PF01466"/>
    </source>
</evidence>
<dbReference type="Pfam" id="PF01466">
    <property type="entry name" value="Skp1"/>
    <property type="match status" value="1"/>
</dbReference>
<comment type="caution">
    <text evidence="3">The sequence shown here is derived from an EMBL/GenBank/DDBJ whole genome shotgun (WGS) entry which is preliminary data.</text>
</comment>
<feature type="region of interest" description="Disordered" evidence="1">
    <location>
        <begin position="1"/>
        <end position="36"/>
    </location>
</feature>
<organism evidence="3 4">
    <name type="scientific">Hypsibius exemplaris</name>
    <name type="common">Freshwater tardigrade</name>
    <dbReference type="NCBI Taxonomy" id="2072580"/>
    <lineage>
        <taxon>Eukaryota</taxon>
        <taxon>Metazoa</taxon>
        <taxon>Ecdysozoa</taxon>
        <taxon>Tardigrada</taxon>
        <taxon>Eutardigrada</taxon>
        <taxon>Parachela</taxon>
        <taxon>Hypsibioidea</taxon>
        <taxon>Hypsibiidae</taxon>
        <taxon>Hypsibius</taxon>
    </lineage>
</organism>
<dbReference type="AlphaFoldDB" id="A0A1W0WMN0"/>
<dbReference type="Gene3D" id="3.30.710.10">
    <property type="entry name" value="Potassium Channel Kv1.1, Chain A"/>
    <property type="match status" value="1"/>
</dbReference>
<evidence type="ECO:0000313" key="3">
    <source>
        <dbReference type="EMBL" id="OQV16449.1"/>
    </source>
</evidence>
<evidence type="ECO:0000313" key="4">
    <source>
        <dbReference type="Proteomes" id="UP000192578"/>
    </source>
</evidence>
<dbReference type="InterPro" id="IPR011333">
    <property type="entry name" value="SKP1/BTB/POZ_sf"/>
</dbReference>
<feature type="region of interest" description="Disordered" evidence="1">
    <location>
        <begin position="222"/>
        <end position="244"/>
    </location>
</feature>
<proteinExistence type="predicted"/>
<dbReference type="InterPro" id="IPR016072">
    <property type="entry name" value="Skp1_comp_dimer"/>
</dbReference>
<dbReference type="Proteomes" id="UP000192578">
    <property type="component" value="Unassembled WGS sequence"/>
</dbReference>
<feature type="domain" description="SKP1 component dimerisation" evidence="2">
    <location>
        <begin position="166"/>
        <end position="205"/>
    </location>
</feature>
<name>A0A1W0WMN0_HYPEX</name>
<reference evidence="4" key="1">
    <citation type="submission" date="2017-01" db="EMBL/GenBank/DDBJ databases">
        <title>Comparative genomics of anhydrobiosis in the tardigrade Hypsibius dujardini.</title>
        <authorList>
            <person name="Yoshida Y."/>
            <person name="Koutsovoulos G."/>
            <person name="Laetsch D."/>
            <person name="Stevens L."/>
            <person name="Kumar S."/>
            <person name="Horikawa D."/>
            <person name="Ishino K."/>
            <person name="Komine S."/>
            <person name="Tomita M."/>
            <person name="Blaxter M."/>
            <person name="Arakawa K."/>
        </authorList>
    </citation>
    <scope>NUCLEOTIDE SEQUENCE [LARGE SCALE GENOMIC DNA]</scope>
    <source>
        <strain evidence="4">Z151</strain>
    </source>
</reference>
<evidence type="ECO:0000256" key="1">
    <source>
        <dbReference type="SAM" id="MobiDB-lite"/>
    </source>
</evidence>
<dbReference type="InterPro" id="IPR036296">
    <property type="entry name" value="SKP1-like_dim_sf"/>
</dbReference>
<protein>
    <recommendedName>
        <fullName evidence="2">SKP1 component dimerisation domain-containing protein</fullName>
    </recommendedName>
</protein>
<feature type="compositionally biased region" description="Low complexity" evidence="1">
    <location>
        <begin position="1"/>
        <end position="26"/>
    </location>
</feature>
<accession>A0A1W0WMN0</accession>
<dbReference type="EMBL" id="MTYJ01000074">
    <property type="protein sequence ID" value="OQV16449.1"/>
    <property type="molecule type" value="Genomic_DNA"/>
</dbReference>
<dbReference type="SUPFAM" id="SSF81382">
    <property type="entry name" value="Skp1 dimerisation domain-like"/>
    <property type="match status" value="1"/>
</dbReference>